<dbReference type="PANTHER" id="PTHR21043">
    <property type="entry name" value="IOJAP SUPERFAMILY ORTHOLOG"/>
    <property type="match status" value="1"/>
</dbReference>
<accession>A0A0S6UFS1</accession>
<proteinExistence type="inferred from homology"/>
<dbReference type="GO" id="GO:0005737">
    <property type="term" value="C:cytoplasm"/>
    <property type="evidence" value="ECO:0007669"/>
    <property type="project" value="UniProtKB-SubCell"/>
</dbReference>
<dbReference type="Pfam" id="PF02410">
    <property type="entry name" value="RsfS"/>
    <property type="match status" value="1"/>
</dbReference>
<comment type="subunit">
    <text evidence="2">Interacts with ribosomal protein uL14 (rplN).</text>
</comment>
<evidence type="ECO:0000256" key="2">
    <source>
        <dbReference type="HAMAP-Rule" id="MF_01477"/>
    </source>
</evidence>
<evidence type="ECO:0000313" key="3">
    <source>
        <dbReference type="EMBL" id="GAF26294.1"/>
    </source>
</evidence>
<comment type="subcellular location">
    <subcellularLocation>
        <location evidence="2">Cytoplasm</location>
    </subcellularLocation>
</comment>
<dbReference type="GO" id="GO:0043023">
    <property type="term" value="F:ribosomal large subunit binding"/>
    <property type="evidence" value="ECO:0007669"/>
    <property type="project" value="TreeGrafter"/>
</dbReference>
<protein>
    <recommendedName>
        <fullName evidence="2">Ribosomal silencing factor RsfS</fullName>
    </recommendedName>
</protein>
<keyword evidence="2" id="KW-0963">Cytoplasm</keyword>
<dbReference type="GO" id="GO:0017148">
    <property type="term" value="P:negative regulation of translation"/>
    <property type="evidence" value="ECO:0007669"/>
    <property type="project" value="UniProtKB-UniRule"/>
</dbReference>
<sequence length="115" mass="12730">MDAGRVAQLAAQAVLEKKGIDPVILDLQGITLIADYFVIASGTSTVQVQAIAGRVEEILDEAGVELLHREGLEAARWVLLDYGAVVVHIFLEEERRFYDLERLWGDARRVAIESP</sequence>
<dbReference type="GO" id="GO:0090071">
    <property type="term" value="P:negative regulation of ribosome biogenesis"/>
    <property type="evidence" value="ECO:0007669"/>
    <property type="project" value="UniProtKB-UniRule"/>
</dbReference>
<dbReference type="NCBIfam" id="TIGR00090">
    <property type="entry name" value="rsfS_iojap_ybeB"/>
    <property type="match status" value="1"/>
</dbReference>
<dbReference type="Gene3D" id="3.30.460.10">
    <property type="entry name" value="Beta Polymerase, domain 2"/>
    <property type="match status" value="1"/>
</dbReference>
<dbReference type="Proteomes" id="UP000063718">
    <property type="component" value="Unassembled WGS sequence"/>
</dbReference>
<keyword evidence="2" id="KW-0810">Translation regulation</keyword>
<dbReference type="AlphaFoldDB" id="A0A0S6UFS1"/>
<dbReference type="EMBL" id="DF238840">
    <property type="protein sequence ID" value="GAF26294.1"/>
    <property type="molecule type" value="Genomic_DNA"/>
</dbReference>
<keyword evidence="2" id="KW-0678">Repressor</keyword>
<dbReference type="InterPro" id="IPR043519">
    <property type="entry name" value="NT_sf"/>
</dbReference>
<evidence type="ECO:0000256" key="1">
    <source>
        <dbReference type="ARBA" id="ARBA00010574"/>
    </source>
</evidence>
<dbReference type="InterPro" id="IPR004394">
    <property type="entry name" value="Iojap/RsfS/C7orf30"/>
</dbReference>
<comment type="function">
    <text evidence="2">Functions as a ribosomal silencing factor. Interacts with ribosomal protein uL14 (rplN), blocking formation of intersubunit bridge B8. Prevents association of the 30S and 50S ribosomal subunits and the formation of functional ribosomes, thus repressing translation.</text>
</comment>
<gene>
    <name evidence="2" type="primary">rsfS</name>
    <name evidence="3" type="ORF">MTY_1633</name>
</gene>
<dbReference type="HAMAP" id="MF_01477">
    <property type="entry name" value="Iojap_RsfS"/>
    <property type="match status" value="1"/>
</dbReference>
<name>A0A0S6UFS1_NEOTH</name>
<dbReference type="SUPFAM" id="SSF81301">
    <property type="entry name" value="Nucleotidyltransferase"/>
    <property type="match status" value="1"/>
</dbReference>
<reference evidence="3" key="1">
    <citation type="journal article" date="2014" name="Gene">
        <title>Genome-guided analysis of transformation efficiency and carbon dioxide assimilation by Moorella thermoacetica Y72.</title>
        <authorList>
            <person name="Tsukahara K."/>
            <person name="Kita A."/>
            <person name="Nakashimada Y."/>
            <person name="Hoshino T."/>
            <person name="Murakami K."/>
        </authorList>
    </citation>
    <scope>NUCLEOTIDE SEQUENCE [LARGE SCALE GENOMIC DNA]</scope>
    <source>
        <strain evidence="3">Y72</strain>
    </source>
</reference>
<dbReference type="GO" id="GO:0042256">
    <property type="term" value="P:cytosolic ribosome assembly"/>
    <property type="evidence" value="ECO:0007669"/>
    <property type="project" value="UniProtKB-UniRule"/>
</dbReference>
<dbReference type="PANTHER" id="PTHR21043:SF0">
    <property type="entry name" value="MITOCHONDRIAL ASSEMBLY OF RIBOSOMAL LARGE SUBUNIT PROTEIN 1"/>
    <property type="match status" value="1"/>
</dbReference>
<organism evidence="3">
    <name type="scientific">Moorella thermoacetica Y72</name>
    <dbReference type="NCBI Taxonomy" id="1325331"/>
    <lineage>
        <taxon>Bacteria</taxon>
        <taxon>Bacillati</taxon>
        <taxon>Bacillota</taxon>
        <taxon>Clostridia</taxon>
        <taxon>Neomoorellales</taxon>
        <taxon>Neomoorellaceae</taxon>
        <taxon>Neomoorella</taxon>
    </lineage>
</organism>
<dbReference type="RefSeq" id="WP_025773992.1">
    <property type="nucleotide sequence ID" value="NZ_DF238840.1"/>
</dbReference>
<comment type="similarity">
    <text evidence="1 2">Belongs to the Iojap/RsfS family.</text>
</comment>